<dbReference type="OrthoDB" id="8946322at2759"/>
<gene>
    <name evidence="3" type="primary">org</name>
</gene>
<evidence type="ECO:0000313" key="2">
    <source>
        <dbReference type="Proteomes" id="UP000515152"/>
    </source>
</evidence>
<dbReference type="GeneID" id="105910755"/>
<keyword evidence="2" id="KW-1185">Reference proteome</keyword>
<feature type="compositionally biased region" description="Acidic residues" evidence="1">
    <location>
        <begin position="136"/>
        <end position="148"/>
    </location>
</feature>
<accession>A0A6P8FRK4</accession>
<feature type="region of interest" description="Disordered" evidence="1">
    <location>
        <begin position="114"/>
        <end position="191"/>
    </location>
</feature>
<feature type="compositionally biased region" description="Polar residues" evidence="1">
    <location>
        <begin position="114"/>
        <end position="123"/>
    </location>
</feature>
<dbReference type="AlphaFoldDB" id="A0A6P8FRK4"/>
<reference evidence="3" key="1">
    <citation type="submission" date="2025-08" db="UniProtKB">
        <authorList>
            <consortium name="RefSeq"/>
        </authorList>
    </citation>
    <scope>IDENTIFICATION</scope>
</reference>
<evidence type="ECO:0000313" key="3">
    <source>
        <dbReference type="RefSeq" id="XP_031430708.1"/>
    </source>
</evidence>
<protein>
    <submittedName>
        <fullName evidence="3">Oogenesis-related</fullName>
    </submittedName>
</protein>
<proteinExistence type="predicted"/>
<organism evidence="2 3">
    <name type="scientific">Clupea harengus</name>
    <name type="common">Atlantic herring</name>
    <dbReference type="NCBI Taxonomy" id="7950"/>
    <lineage>
        <taxon>Eukaryota</taxon>
        <taxon>Metazoa</taxon>
        <taxon>Chordata</taxon>
        <taxon>Craniata</taxon>
        <taxon>Vertebrata</taxon>
        <taxon>Euteleostomi</taxon>
        <taxon>Actinopterygii</taxon>
        <taxon>Neopterygii</taxon>
        <taxon>Teleostei</taxon>
        <taxon>Clupei</taxon>
        <taxon>Clupeiformes</taxon>
        <taxon>Clupeoidei</taxon>
        <taxon>Clupeidae</taxon>
        <taxon>Clupea</taxon>
    </lineage>
</organism>
<evidence type="ECO:0000256" key="1">
    <source>
        <dbReference type="SAM" id="MobiDB-lite"/>
    </source>
</evidence>
<dbReference type="Proteomes" id="UP000515152">
    <property type="component" value="Chromosome 10"/>
</dbReference>
<dbReference type="RefSeq" id="XP_031430708.1">
    <property type="nucleotide sequence ID" value="XM_031574848.1"/>
</dbReference>
<feature type="compositionally biased region" description="Acidic residues" evidence="1">
    <location>
        <begin position="157"/>
        <end position="170"/>
    </location>
</feature>
<name>A0A6P8FRK4_CLUHA</name>
<dbReference type="CTD" id="100001110"/>
<sequence length="220" mass="24717">MSSQSSIVIEPEEKTISEDNCEPKRVAVSTVLCRISQFWPFRFAMRAFRGFWWLFGFSTPEKPLAPAEGDSPARTCRTGRKRLWRATRMLLAFVPCRVQSAFGYPVCTSIGRTVSPEVQSSPTKPCGKGSKRKQDDVDDDEEDVEEQSWVEALNQELADEDAADPEDPDYEPTSINTDSDEYRTHNNTESDIEVEKGVVVIKDVEIEIEAVETDVAPSDS</sequence>
<dbReference type="KEGG" id="char:105910755"/>
<feature type="compositionally biased region" description="Basic and acidic residues" evidence="1">
    <location>
        <begin position="180"/>
        <end position="191"/>
    </location>
</feature>